<reference evidence="2" key="1">
    <citation type="journal article" date="2008" name="Nature">
        <title>The amphioxus genome and the evolution of the chordate karyotype.</title>
        <authorList>
            <consortium name="US DOE Joint Genome Institute (JGI-PGF)"/>
            <person name="Putnam N.H."/>
            <person name="Butts T."/>
            <person name="Ferrier D.E.K."/>
            <person name="Furlong R.F."/>
            <person name="Hellsten U."/>
            <person name="Kawashima T."/>
            <person name="Robinson-Rechavi M."/>
            <person name="Shoguchi E."/>
            <person name="Terry A."/>
            <person name="Yu J.-K."/>
            <person name="Benito-Gutierrez E.L."/>
            <person name="Dubchak I."/>
            <person name="Garcia-Fernandez J."/>
            <person name="Gibson-Brown J.J."/>
            <person name="Grigoriev I.V."/>
            <person name="Horton A.C."/>
            <person name="de Jong P.J."/>
            <person name="Jurka J."/>
            <person name="Kapitonov V.V."/>
            <person name="Kohara Y."/>
            <person name="Kuroki Y."/>
            <person name="Lindquist E."/>
            <person name="Lucas S."/>
            <person name="Osoegawa K."/>
            <person name="Pennacchio L.A."/>
            <person name="Salamov A.A."/>
            <person name="Satou Y."/>
            <person name="Sauka-Spengler T."/>
            <person name="Schmutz J."/>
            <person name="Shin-I T."/>
            <person name="Toyoda A."/>
            <person name="Bronner-Fraser M."/>
            <person name="Fujiyama A."/>
            <person name="Holland L.Z."/>
            <person name="Holland P.W.H."/>
            <person name="Satoh N."/>
            <person name="Rokhsar D.S."/>
        </authorList>
    </citation>
    <scope>NUCLEOTIDE SEQUENCE [LARGE SCALE GENOMIC DNA]</scope>
    <source>
        <strain evidence="2">S238N-H82</strain>
        <tissue evidence="2">Testes</tissue>
    </source>
</reference>
<proteinExistence type="predicted"/>
<keyword evidence="1" id="KW-0472">Membrane</keyword>
<dbReference type="AlphaFoldDB" id="C3YVT8"/>
<name>C3YVT8_BRAFL</name>
<feature type="transmembrane region" description="Helical" evidence="1">
    <location>
        <begin position="41"/>
        <end position="64"/>
    </location>
</feature>
<accession>C3YVT8</accession>
<protein>
    <submittedName>
        <fullName evidence="2">Uncharacterized protein</fullName>
    </submittedName>
</protein>
<gene>
    <name evidence="2" type="ORF">BRAFLDRAFT_217790</name>
</gene>
<organism>
    <name type="scientific">Branchiostoma floridae</name>
    <name type="common">Florida lancelet</name>
    <name type="synonym">Amphioxus</name>
    <dbReference type="NCBI Taxonomy" id="7739"/>
    <lineage>
        <taxon>Eukaryota</taxon>
        <taxon>Metazoa</taxon>
        <taxon>Chordata</taxon>
        <taxon>Cephalochordata</taxon>
        <taxon>Leptocardii</taxon>
        <taxon>Amphioxiformes</taxon>
        <taxon>Branchiostomatidae</taxon>
        <taxon>Branchiostoma</taxon>
    </lineage>
</organism>
<sequence length="65" mass="7323">YAGLPVLACCVLQILVGLYLCCMQVYLYYSWCVLQIRYAGVPVLACCVLQILVGLYLCGMQVYLY</sequence>
<dbReference type="EMBL" id="GG666558">
    <property type="protein sequence ID" value="EEN55622.1"/>
    <property type="molecule type" value="Genomic_DNA"/>
</dbReference>
<keyword evidence="1" id="KW-0812">Transmembrane</keyword>
<dbReference type="InParanoid" id="C3YVT8"/>
<keyword evidence="1" id="KW-1133">Transmembrane helix</keyword>
<feature type="non-terminal residue" evidence="2">
    <location>
        <position position="1"/>
    </location>
</feature>
<evidence type="ECO:0000313" key="2">
    <source>
        <dbReference type="EMBL" id="EEN55622.1"/>
    </source>
</evidence>
<evidence type="ECO:0000256" key="1">
    <source>
        <dbReference type="SAM" id="Phobius"/>
    </source>
</evidence>
<feature type="transmembrane region" description="Helical" evidence="1">
    <location>
        <begin position="6"/>
        <end position="29"/>
    </location>
</feature>